<keyword evidence="5" id="KW-1015">Disulfide bond</keyword>
<dbReference type="InterPro" id="IPR027231">
    <property type="entry name" value="Semaphorin"/>
</dbReference>
<dbReference type="InterPro" id="IPR001627">
    <property type="entry name" value="Semap_dom"/>
</dbReference>
<dbReference type="GO" id="GO:0030215">
    <property type="term" value="F:semaphorin receptor binding"/>
    <property type="evidence" value="ECO:0000318"/>
    <property type="project" value="GO_Central"/>
</dbReference>
<dbReference type="GO" id="GO:0003170">
    <property type="term" value="P:heart valve development"/>
    <property type="evidence" value="ECO:0000315"/>
    <property type="project" value="ZFIN"/>
</dbReference>
<dbReference type="InterPro" id="IPR036179">
    <property type="entry name" value="Ig-like_dom_sf"/>
</dbReference>
<evidence type="ECO:0000256" key="3">
    <source>
        <dbReference type="ARBA" id="ARBA00022525"/>
    </source>
</evidence>
<dbReference type="Gene3D" id="2.130.10.10">
    <property type="entry name" value="YVTN repeat-like/Quinoprotein amine dehydrogenase"/>
    <property type="match status" value="1"/>
</dbReference>
<dbReference type="PANTHER" id="PTHR11036:SF27">
    <property type="entry name" value="SEMAPHORIN-3F"/>
    <property type="match status" value="1"/>
</dbReference>
<dbReference type="OMA" id="HDINHEP"/>
<dbReference type="InterPro" id="IPR016201">
    <property type="entry name" value="PSI"/>
</dbReference>
<comment type="similarity">
    <text evidence="2">Belongs to the semaphorin family.</text>
</comment>
<dbReference type="GO" id="GO:0071526">
    <property type="term" value="P:semaphorin-plexin signaling pathway"/>
    <property type="evidence" value="ECO:0000318"/>
    <property type="project" value="GO_Central"/>
</dbReference>
<dbReference type="FunFam" id="2.60.40.10:FF:000030">
    <property type="entry name" value="Semaphorin 3F like"/>
    <property type="match status" value="1"/>
</dbReference>
<keyword evidence="7" id="KW-0393">Immunoglobulin domain</keyword>
<dbReference type="CDD" id="cd11254">
    <property type="entry name" value="Sema_3F"/>
    <property type="match status" value="1"/>
</dbReference>
<dbReference type="InterPro" id="IPR007110">
    <property type="entry name" value="Ig-like_dom"/>
</dbReference>
<dbReference type="PANTHER" id="PTHR11036">
    <property type="entry name" value="SEMAPHORIN"/>
    <property type="match status" value="1"/>
</dbReference>
<evidence type="ECO:0000256" key="7">
    <source>
        <dbReference type="ARBA" id="ARBA00023319"/>
    </source>
</evidence>
<name>A0A2R8Q5T8_DANRE</name>
<dbReference type="SUPFAM" id="SSF48726">
    <property type="entry name" value="Immunoglobulin"/>
    <property type="match status" value="1"/>
</dbReference>
<feature type="signal peptide" evidence="10">
    <location>
        <begin position="1"/>
        <end position="23"/>
    </location>
</feature>
<feature type="chain" id="PRO_5045018527" evidence="10">
    <location>
        <begin position="24"/>
        <end position="791"/>
    </location>
</feature>
<organism evidence="13">
    <name type="scientific">Danio rerio</name>
    <name type="common">Zebrafish</name>
    <name type="synonym">Brachydanio rerio</name>
    <dbReference type="NCBI Taxonomy" id="7955"/>
    <lineage>
        <taxon>Eukaryota</taxon>
        <taxon>Metazoa</taxon>
        <taxon>Chordata</taxon>
        <taxon>Craniata</taxon>
        <taxon>Vertebrata</taxon>
        <taxon>Euteleostomi</taxon>
        <taxon>Actinopterygii</taxon>
        <taxon>Neopterygii</taxon>
        <taxon>Teleostei</taxon>
        <taxon>Ostariophysi</taxon>
        <taxon>Cypriniformes</taxon>
        <taxon>Danionidae</taxon>
        <taxon>Danioninae</taxon>
        <taxon>Danio</taxon>
    </lineage>
</organism>
<dbReference type="SMART" id="SM00630">
    <property type="entry name" value="Sema"/>
    <property type="match status" value="1"/>
</dbReference>
<dbReference type="FunFam" id="3.30.1680.10:FF:000001">
    <property type="entry name" value="Semaphorin 3F like"/>
    <property type="match status" value="1"/>
</dbReference>
<dbReference type="InterPro" id="IPR003599">
    <property type="entry name" value="Ig_sub"/>
</dbReference>
<reference evidence="13" key="1">
    <citation type="journal article" date="2013" name="Nature">
        <title>The zebrafish reference genome sequence and its relationship to the human genome.</title>
        <authorList>
            <consortium name="Genome Reference Consortium Zebrafish"/>
            <person name="Howe K."/>
            <person name="Clark M.D."/>
            <person name="Torroja C.F."/>
            <person name="Torrance J."/>
            <person name="Berthelot C."/>
            <person name="Muffato M."/>
            <person name="Collins J.E."/>
            <person name="Humphray S."/>
            <person name="McLaren K."/>
            <person name="Matthews L."/>
            <person name="McLaren S."/>
            <person name="Sealy I."/>
            <person name="Caccamo M."/>
            <person name="Churcher C."/>
            <person name="Scott C."/>
            <person name="Barrett J.C."/>
            <person name="Koch R."/>
            <person name="Rauch G.J."/>
            <person name="White S."/>
            <person name="Chow W."/>
            <person name="Kilian B."/>
            <person name="Quintais L.T."/>
            <person name="Guerra-Assuncao J.A."/>
            <person name="Zhou Y."/>
            <person name="Gu Y."/>
            <person name="Yen J."/>
            <person name="Vogel J.H."/>
            <person name="Eyre T."/>
            <person name="Redmond S."/>
            <person name="Banerjee R."/>
            <person name="Chi J."/>
            <person name="Fu B."/>
            <person name="Langley E."/>
            <person name="Maguire S.F."/>
            <person name="Laird G.K."/>
            <person name="Lloyd D."/>
            <person name="Kenyon E."/>
            <person name="Donaldson S."/>
            <person name="Sehra H."/>
            <person name="Almeida-King J."/>
            <person name="Loveland J."/>
            <person name="Trevanion S."/>
            <person name="Jones M."/>
            <person name="Quail M."/>
            <person name="Willey D."/>
            <person name="Hunt A."/>
            <person name="Burton J."/>
            <person name="Sims S."/>
            <person name="McLay K."/>
            <person name="Plumb B."/>
            <person name="Davis J."/>
            <person name="Clee C."/>
            <person name="Oliver K."/>
            <person name="Clark R."/>
            <person name="Riddle C."/>
            <person name="Elliot D."/>
            <person name="Eliott D."/>
            <person name="Threadgold G."/>
            <person name="Harden G."/>
            <person name="Ware D."/>
            <person name="Begum S."/>
            <person name="Mortimore B."/>
            <person name="Mortimer B."/>
            <person name="Kerry G."/>
            <person name="Heath P."/>
            <person name="Phillimore B."/>
            <person name="Tracey A."/>
            <person name="Corby N."/>
            <person name="Dunn M."/>
            <person name="Johnson C."/>
            <person name="Wood J."/>
            <person name="Clark S."/>
            <person name="Pelan S."/>
            <person name="Griffiths G."/>
            <person name="Smith M."/>
            <person name="Glithero R."/>
            <person name="Howden P."/>
            <person name="Barker N."/>
            <person name="Lloyd C."/>
            <person name="Stevens C."/>
            <person name="Harley J."/>
            <person name="Holt K."/>
            <person name="Panagiotidis G."/>
            <person name="Lovell J."/>
            <person name="Beasley H."/>
            <person name="Henderson C."/>
            <person name="Gordon D."/>
            <person name="Auger K."/>
            <person name="Wright D."/>
            <person name="Collins J."/>
            <person name="Raisen C."/>
            <person name="Dyer L."/>
            <person name="Leung K."/>
            <person name="Robertson L."/>
            <person name="Ambridge K."/>
            <person name="Leongamornlert D."/>
            <person name="McGuire S."/>
            <person name="Gilderthorp R."/>
            <person name="Griffiths C."/>
            <person name="Manthravadi D."/>
            <person name="Nichol S."/>
            <person name="Barker G."/>
            <person name="Whitehead S."/>
            <person name="Kay M."/>
            <person name="Brown J."/>
            <person name="Murnane C."/>
            <person name="Gray E."/>
            <person name="Humphries M."/>
            <person name="Sycamore N."/>
            <person name="Barker D."/>
            <person name="Saunders D."/>
            <person name="Wallis J."/>
            <person name="Babbage A."/>
            <person name="Hammond S."/>
            <person name="Mashreghi-Mohammadi M."/>
            <person name="Barr L."/>
            <person name="Martin S."/>
            <person name="Wray P."/>
            <person name="Ellington A."/>
            <person name="Matthews N."/>
            <person name="Ellwood M."/>
            <person name="Woodmansey R."/>
            <person name="Clark G."/>
            <person name="Cooper J."/>
            <person name="Cooper J."/>
            <person name="Tromans A."/>
            <person name="Grafham D."/>
            <person name="Skuce C."/>
            <person name="Pandian R."/>
            <person name="Andrews R."/>
            <person name="Harrison E."/>
            <person name="Kimberley A."/>
            <person name="Garnett J."/>
            <person name="Fosker N."/>
            <person name="Hall R."/>
            <person name="Garner P."/>
            <person name="Kelly D."/>
            <person name="Bird C."/>
            <person name="Palmer S."/>
            <person name="Gehring I."/>
            <person name="Berger A."/>
            <person name="Dooley C.M."/>
            <person name="Ersan-Urun Z."/>
            <person name="Eser C."/>
            <person name="Geiger H."/>
            <person name="Geisler M."/>
            <person name="Karotki L."/>
            <person name="Kirn A."/>
            <person name="Konantz J."/>
            <person name="Konantz M."/>
            <person name="Oberlander M."/>
            <person name="Rudolph-Geiger S."/>
            <person name="Teucke M."/>
            <person name="Lanz C."/>
            <person name="Raddatz G."/>
            <person name="Osoegawa K."/>
            <person name="Zhu B."/>
            <person name="Rapp A."/>
            <person name="Widaa S."/>
            <person name="Langford C."/>
            <person name="Yang F."/>
            <person name="Schuster S.C."/>
            <person name="Carter N.P."/>
            <person name="Harrow J."/>
            <person name="Ning Z."/>
            <person name="Herrero J."/>
            <person name="Searle S.M."/>
            <person name="Enright A."/>
            <person name="Geisler R."/>
            <person name="Plasterk R.H."/>
            <person name="Lee C."/>
            <person name="Westerfield M."/>
            <person name="de Jong P.J."/>
            <person name="Zon L.I."/>
            <person name="Postlethwait J.H."/>
            <person name="Nusslein-Volhard C."/>
            <person name="Hubbard T.J."/>
            <person name="Roest Crollius H."/>
            <person name="Rogers J."/>
            <person name="Stemple D.L."/>
        </authorList>
    </citation>
    <scope>NUCLEOTIDE SEQUENCE [LARGE SCALE GENOMIC DNA]</scope>
    <source>
        <strain evidence="13">Tuebingen</strain>
    </source>
</reference>
<dbReference type="GO" id="GO:0030335">
    <property type="term" value="P:positive regulation of cell migration"/>
    <property type="evidence" value="ECO:0000318"/>
    <property type="project" value="GO_Central"/>
</dbReference>
<feature type="domain" description="Ig-like" evidence="11">
    <location>
        <begin position="621"/>
        <end position="693"/>
    </location>
</feature>
<dbReference type="AGR" id="ZFIN:ZDB-GENE-050513-2"/>
<evidence type="ECO:0000259" key="12">
    <source>
        <dbReference type="PROSITE" id="PS51004"/>
    </source>
</evidence>
<evidence type="ECO:0000256" key="5">
    <source>
        <dbReference type="ARBA" id="ARBA00023157"/>
    </source>
</evidence>
<keyword evidence="3" id="KW-0964">Secreted</keyword>
<keyword evidence="6" id="KW-0325">Glycoprotein</keyword>
<keyword evidence="4 10" id="KW-0732">Signal</keyword>
<dbReference type="SUPFAM" id="SSF103575">
    <property type="entry name" value="Plexin repeat"/>
    <property type="match status" value="1"/>
</dbReference>
<dbReference type="GO" id="GO:0097350">
    <property type="term" value="P:neutrophil clearance"/>
    <property type="evidence" value="ECO:0000315"/>
    <property type="project" value="ZFIN"/>
</dbReference>
<protein>
    <submittedName>
        <fullName evidence="13">Sema domain, immunoglobulin domain (Ig), short basic domain, secreted, (semaphorin) 3Fb</fullName>
    </submittedName>
</protein>
<dbReference type="GO" id="GO:0045499">
    <property type="term" value="F:chemorepellent activity"/>
    <property type="evidence" value="ECO:0000318"/>
    <property type="project" value="GO_Central"/>
</dbReference>
<dbReference type="SMART" id="SM00408">
    <property type="entry name" value="IGc2"/>
    <property type="match status" value="1"/>
</dbReference>
<dbReference type="GO" id="GO:0005886">
    <property type="term" value="C:plasma membrane"/>
    <property type="evidence" value="ECO:0000318"/>
    <property type="project" value="GO_Central"/>
</dbReference>
<evidence type="ECO:0000256" key="9">
    <source>
        <dbReference type="SAM" id="MobiDB-lite"/>
    </source>
</evidence>
<feature type="region of interest" description="Disordered" evidence="9">
    <location>
        <begin position="772"/>
        <end position="791"/>
    </location>
</feature>
<dbReference type="CTD" id="799945"/>
<evidence type="ECO:0000256" key="1">
    <source>
        <dbReference type="ARBA" id="ARBA00004613"/>
    </source>
</evidence>
<dbReference type="GO" id="GO:0038191">
    <property type="term" value="F:neuropilin binding"/>
    <property type="evidence" value="ECO:0000314"/>
    <property type="project" value="ZFIN"/>
</dbReference>
<dbReference type="Pfam" id="PF01403">
    <property type="entry name" value="Sema"/>
    <property type="match status" value="1"/>
</dbReference>
<dbReference type="InterPro" id="IPR003598">
    <property type="entry name" value="Ig_sub2"/>
</dbReference>
<evidence type="ECO:0000256" key="2">
    <source>
        <dbReference type="ARBA" id="ARBA00009492"/>
    </source>
</evidence>
<dbReference type="ZFIN" id="ZDB-GENE-050513-2">
    <property type="gene designation" value="sema3fb"/>
</dbReference>
<dbReference type="CDD" id="cd05871">
    <property type="entry name" value="Ig_Sema3"/>
    <property type="match status" value="1"/>
</dbReference>
<comment type="caution">
    <text evidence="8">Lacks conserved residue(s) required for the propagation of feature annotation.</text>
</comment>
<dbReference type="AlphaFoldDB" id="A0A2R8Q5T8"/>
<evidence type="ECO:0000313" key="13">
    <source>
        <dbReference type="Ensembl" id="ENSDARP00000146383"/>
    </source>
</evidence>
<evidence type="ECO:0000256" key="8">
    <source>
        <dbReference type="PROSITE-ProRule" id="PRU00352"/>
    </source>
</evidence>
<comment type="subcellular location">
    <subcellularLocation>
        <location evidence="1">Secreted</location>
    </subcellularLocation>
</comment>
<evidence type="ECO:0000256" key="6">
    <source>
        <dbReference type="ARBA" id="ARBA00023180"/>
    </source>
</evidence>
<dbReference type="Ensembl" id="ENSDART00000183609.1">
    <property type="protein sequence ID" value="ENSDARP00000146383.1"/>
    <property type="gene ID" value="ENSDARG00000055373.8"/>
</dbReference>
<dbReference type="SMART" id="SM00409">
    <property type="entry name" value="IG"/>
    <property type="match status" value="1"/>
</dbReference>
<dbReference type="Gene3D" id="2.60.40.10">
    <property type="entry name" value="Immunoglobulins"/>
    <property type="match status" value="1"/>
</dbReference>
<dbReference type="InterPro" id="IPR013783">
    <property type="entry name" value="Ig-like_fold"/>
</dbReference>
<dbReference type="GO" id="GO:0007411">
    <property type="term" value="P:axon guidance"/>
    <property type="evidence" value="ECO:0000318"/>
    <property type="project" value="GO_Central"/>
</dbReference>
<gene>
    <name evidence="13 14" type="primary">sema3fb</name>
</gene>
<dbReference type="EMBL" id="CR854834">
    <property type="status" value="NOT_ANNOTATED_CDS"/>
    <property type="molecule type" value="Genomic_DNA"/>
</dbReference>
<accession>A0A8M9PVL8</accession>
<dbReference type="STRING" id="7955.ENSDARP00000146383"/>
<accession>A0A2R8Q5T8</accession>
<dbReference type="GO" id="GO:0005576">
    <property type="term" value="C:extracellular region"/>
    <property type="evidence" value="ECO:0007669"/>
    <property type="project" value="UniProtKB-SubCell"/>
</dbReference>
<dbReference type="OrthoDB" id="9988752at2759"/>
<dbReference type="PROSITE" id="PS50835">
    <property type="entry name" value="IG_LIKE"/>
    <property type="match status" value="1"/>
</dbReference>
<dbReference type="GO" id="GO:0050919">
    <property type="term" value="P:negative chemotaxis"/>
    <property type="evidence" value="ECO:0000318"/>
    <property type="project" value="GO_Central"/>
</dbReference>
<dbReference type="PROSITE" id="PS51004">
    <property type="entry name" value="SEMA"/>
    <property type="match status" value="1"/>
</dbReference>
<evidence type="ECO:0000256" key="10">
    <source>
        <dbReference type="SAM" id="SignalP"/>
    </source>
</evidence>
<dbReference type="Bgee" id="ENSDARG00000055373">
    <property type="expression patterns" value="Expressed in swim bladder and 34 other cell types or tissues"/>
</dbReference>
<evidence type="ECO:0000259" key="11">
    <source>
        <dbReference type="PROSITE" id="PS50835"/>
    </source>
</evidence>
<dbReference type="GO" id="GO:0001755">
    <property type="term" value="P:neural crest cell migration"/>
    <property type="evidence" value="ECO:0000318"/>
    <property type="project" value="GO_Central"/>
</dbReference>
<evidence type="ECO:0000313" key="14">
    <source>
        <dbReference type="ZFIN" id="ZDB-GENE-050513-2"/>
    </source>
</evidence>
<dbReference type="GO" id="GO:0003205">
    <property type="term" value="P:cardiac chamber development"/>
    <property type="evidence" value="ECO:0000315"/>
    <property type="project" value="ZFIN"/>
</dbReference>
<dbReference type="GeneTree" id="ENSGT00940000156703"/>
<feature type="domain" description="Sema" evidence="12">
    <location>
        <begin position="31"/>
        <end position="544"/>
    </location>
</feature>
<dbReference type="InterPro" id="IPR036352">
    <property type="entry name" value="Semap_dom_sf"/>
</dbReference>
<dbReference type="SMART" id="SM00423">
    <property type="entry name" value="PSI"/>
    <property type="match status" value="1"/>
</dbReference>
<dbReference type="SUPFAM" id="SSF101912">
    <property type="entry name" value="Sema domain"/>
    <property type="match status" value="1"/>
</dbReference>
<dbReference type="Pfam" id="PF13927">
    <property type="entry name" value="Ig_3"/>
    <property type="match status" value="1"/>
</dbReference>
<dbReference type="EMBL" id="BX296566">
    <property type="status" value="NOT_ANNOTATED_CDS"/>
    <property type="molecule type" value="Genomic_DNA"/>
</dbReference>
<evidence type="ECO:0000256" key="4">
    <source>
        <dbReference type="ARBA" id="ARBA00022729"/>
    </source>
</evidence>
<dbReference type="InterPro" id="IPR015943">
    <property type="entry name" value="WD40/YVTN_repeat-like_dom_sf"/>
</dbReference>
<dbReference type="Gene3D" id="3.30.1680.10">
    <property type="entry name" value="ligand-binding face of the semaphorins, domain 2"/>
    <property type="match status" value="1"/>
</dbReference>
<reference evidence="13" key="2">
    <citation type="submission" date="2018-04" db="UniProtKB">
        <authorList>
            <consortium name="Ensembl"/>
        </authorList>
    </citation>
    <scope>IDENTIFICATION</scope>
    <source>
        <strain evidence="13">Tuebingen</strain>
    </source>
</reference>
<sequence length="791" mass="89598">MLLDSLWPVQVLLVLSVLTLVLGNEPQNAPRVFLSFKDLRSTGTAHYFSFLLNTSDYRILRMDEDHDRMYVGSKDYILSLDLHDINREPLIIHWPVSPQRKTECVLSGKDTNGECGNFIRLIEPWNRTHLYICGTGAYNPVCTYVNRGRKPMTAMHLQMPQTRGRASRAAEPETVFDETGLQEYVFHLEPGKEDSGKGKCPYDPKLNSVSALINGELYAGVYIDFMGTDSAIFRTLGKNAVMRTDQYNSRWLNDPSFVHVHLIPDSGEKNDDKLYFFFREKSSEMGQSPKSQSRIGRICLNDDGGHCCLVNKWSTFLKARLICSVPGADGIETHFDELRDVYIQPTQDTKNPVIYGVFSVSGSVFKGSAVCVYSMADIRMVFNGPFAHKEGPNYQWVAYTGKIPYPRPGTCPGGTFTPNMKSTKDYPDEVINFMRNHPTMYNSVYPVHKRPLVVRTNVDYEFTTITVDQVTAADGNYEVLFLGTDRGTVQKVIVLPSDDLQTEELVLEEVEVFKVPTSITTMKISSKRQQLYVASAVGVTHMALHRCDVYGEACADCCLARDPYCAWDGKSCSRYSASQKRLPFRRSRRQDVKYGNPIRQCRGYNSNINKNTLETVQYGVEGSSTFLECQARSPHAAIKWHLHRDNSDRRREVRSDGRVLKTDQGLLLRSLQSSDSGIYICTATEKNFKHTLVKLQLLVLTNQAVNNILVDTGRPVVSPLQSSAWTPSAGQYKDLLTILSQPEMGLINQYCQDYWQYGDPLTGVIKAKDLKELKEQKKPRNRRHHGDEEET</sequence>
<proteinExistence type="inferred from homology"/>